<sequence>MFLSFALRPFSFTSVVAMCATAATIRRLCFKQFQPLSFFSSRIRLHFVKFGSFSQCGKYSLSRKVQECVSVQRTNLSLISRTQDLSIAQPRRISSSSSVRGRWKISMDEDEKKKKKAEIEKMEKEKEPKGLFAKVKYYVRRYWYIAIPVHIAGSILWFTGLYAAVRSGIDVMAFLECIRTPEFLLEKARNTPASAGAIVITFVLFKVVSPLRYMTTIAGIQMAFSTLRRMGKLKTVKEVEYKVRAGYESEMARLRRRYNKHRKLTDHEAKRRSSSEK</sequence>
<evidence type="ECO:0000256" key="6">
    <source>
        <dbReference type="SAM" id="Phobius"/>
    </source>
</evidence>
<organism evidence="8 9">
    <name type="scientific">Gnathostoma spinigerum</name>
    <dbReference type="NCBI Taxonomy" id="75299"/>
    <lineage>
        <taxon>Eukaryota</taxon>
        <taxon>Metazoa</taxon>
        <taxon>Ecdysozoa</taxon>
        <taxon>Nematoda</taxon>
        <taxon>Chromadorea</taxon>
        <taxon>Rhabditida</taxon>
        <taxon>Spirurina</taxon>
        <taxon>Gnathostomatomorpha</taxon>
        <taxon>Gnathostomatoidea</taxon>
        <taxon>Gnathostomatidae</taxon>
        <taxon>Gnathostoma</taxon>
    </lineage>
</organism>
<keyword evidence="5 6" id="KW-0472">Membrane</keyword>
<comment type="caution">
    <text evidence="8">The sequence shown here is derived from an EMBL/GenBank/DDBJ whole genome shotgun (WGS) entry which is preliminary data.</text>
</comment>
<dbReference type="PANTHER" id="PTHR21377">
    <property type="entry name" value="PROTEIN FAM210B, MITOCHONDRIAL"/>
    <property type="match status" value="1"/>
</dbReference>
<keyword evidence="9" id="KW-1185">Reference proteome</keyword>
<dbReference type="InterPro" id="IPR009688">
    <property type="entry name" value="FAM210A/B-like_dom"/>
</dbReference>
<evidence type="ECO:0000256" key="5">
    <source>
        <dbReference type="ARBA" id="ARBA00023136"/>
    </source>
</evidence>
<feature type="transmembrane region" description="Helical" evidence="6">
    <location>
        <begin position="193"/>
        <end position="213"/>
    </location>
</feature>
<feature type="domain" description="DUF1279" evidence="7">
    <location>
        <begin position="134"/>
        <end position="221"/>
    </location>
</feature>
<dbReference type="Proteomes" id="UP001608902">
    <property type="component" value="Unassembled WGS sequence"/>
</dbReference>
<dbReference type="EMBL" id="JBGFUD010004183">
    <property type="protein sequence ID" value="MFH4979432.1"/>
    <property type="molecule type" value="Genomic_DNA"/>
</dbReference>
<comment type="subcellular location">
    <subcellularLocation>
        <location evidence="1">Membrane</location>
        <topology evidence="1">Single-pass membrane protein</topology>
    </subcellularLocation>
</comment>
<evidence type="ECO:0000313" key="8">
    <source>
        <dbReference type="EMBL" id="MFH4979432.1"/>
    </source>
</evidence>
<keyword evidence="3 6" id="KW-1133">Transmembrane helix</keyword>
<proteinExistence type="predicted"/>
<keyword evidence="2 6" id="KW-0812">Transmembrane</keyword>
<evidence type="ECO:0000256" key="2">
    <source>
        <dbReference type="ARBA" id="ARBA00022692"/>
    </source>
</evidence>
<evidence type="ECO:0000313" key="9">
    <source>
        <dbReference type="Proteomes" id="UP001608902"/>
    </source>
</evidence>
<feature type="transmembrane region" description="Helical" evidence="6">
    <location>
        <begin position="6"/>
        <end position="25"/>
    </location>
</feature>
<evidence type="ECO:0000259" key="7">
    <source>
        <dbReference type="Pfam" id="PF06916"/>
    </source>
</evidence>
<reference evidence="8 9" key="1">
    <citation type="submission" date="2024-08" db="EMBL/GenBank/DDBJ databases">
        <title>Gnathostoma spinigerum genome.</title>
        <authorList>
            <person name="Gonzalez-Bertolin B."/>
            <person name="Monzon S."/>
            <person name="Zaballos A."/>
            <person name="Jimenez P."/>
            <person name="Dekumyoy P."/>
            <person name="Varona S."/>
            <person name="Cuesta I."/>
            <person name="Sumanam S."/>
            <person name="Adisakwattana P."/>
            <person name="Gasser R.B."/>
            <person name="Hernandez-Gonzalez A."/>
            <person name="Young N.D."/>
            <person name="Perteguer M.J."/>
        </authorList>
    </citation>
    <scope>NUCLEOTIDE SEQUENCE [LARGE SCALE GENOMIC DNA]</scope>
    <source>
        <strain evidence="8">AL3</strain>
        <tissue evidence="8">Liver</tissue>
    </source>
</reference>
<evidence type="ECO:0000256" key="1">
    <source>
        <dbReference type="ARBA" id="ARBA00004167"/>
    </source>
</evidence>
<dbReference type="PANTHER" id="PTHR21377:SF1">
    <property type="entry name" value="PROTEIN FAM210A"/>
    <property type="match status" value="1"/>
</dbReference>
<name>A0ABD6ESA0_9BILA</name>
<gene>
    <name evidence="8" type="ORF">AB6A40_006141</name>
</gene>
<dbReference type="Pfam" id="PF06916">
    <property type="entry name" value="FAM210A-B_dom"/>
    <property type="match status" value="1"/>
</dbReference>
<evidence type="ECO:0000256" key="3">
    <source>
        <dbReference type="ARBA" id="ARBA00022989"/>
    </source>
</evidence>
<dbReference type="InterPro" id="IPR045866">
    <property type="entry name" value="FAM210A/B-like"/>
</dbReference>
<dbReference type="GO" id="GO:0016020">
    <property type="term" value="C:membrane"/>
    <property type="evidence" value="ECO:0007669"/>
    <property type="project" value="UniProtKB-SubCell"/>
</dbReference>
<feature type="transmembrane region" description="Helical" evidence="6">
    <location>
        <begin position="142"/>
        <end position="165"/>
    </location>
</feature>
<keyword evidence="4" id="KW-0175">Coiled coil</keyword>
<dbReference type="AlphaFoldDB" id="A0ABD6ESA0"/>
<accession>A0ABD6ESA0</accession>
<protein>
    <recommendedName>
        <fullName evidence="7">DUF1279 domain-containing protein</fullName>
    </recommendedName>
</protein>
<evidence type="ECO:0000256" key="4">
    <source>
        <dbReference type="ARBA" id="ARBA00023054"/>
    </source>
</evidence>